<dbReference type="Gene3D" id="1.10.10.10">
    <property type="entry name" value="Winged helix-like DNA-binding domain superfamily/Winged helix DNA-binding domain"/>
    <property type="match status" value="1"/>
</dbReference>
<evidence type="ECO:0000256" key="4">
    <source>
        <dbReference type="ARBA" id="ARBA00023163"/>
    </source>
</evidence>
<feature type="domain" description="RNA polymerase sigma factor 70 region 4 type 2" evidence="6">
    <location>
        <begin position="127"/>
        <end position="163"/>
    </location>
</feature>
<keyword evidence="2" id="KW-0805">Transcription regulation</keyword>
<evidence type="ECO:0000256" key="5">
    <source>
        <dbReference type="SAM" id="MobiDB-lite"/>
    </source>
</evidence>
<feature type="region of interest" description="Disordered" evidence="5">
    <location>
        <begin position="1"/>
        <end position="22"/>
    </location>
</feature>
<feature type="region of interest" description="Disordered" evidence="5">
    <location>
        <begin position="178"/>
        <end position="201"/>
    </location>
</feature>
<accession>A0ABV8GAZ8</accession>
<dbReference type="InterPro" id="IPR036388">
    <property type="entry name" value="WH-like_DNA-bd_sf"/>
</dbReference>
<keyword evidence="3" id="KW-0731">Sigma factor</keyword>
<reference evidence="8" key="1">
    <citation type="journal article" date="2019" name="Int. J. Syst. Evol. Microbiol.">
        <title>The Global Catalogue of Microorganisms (GCM) 10K type strain sequencing project: providing services to taxonomists for standard genome sequencing and annotation.</title>
        <authorList>
            <consortium name="The Broad Institute Genomics Platform"/>
            <consortium name="The Broad Institute Genome Sequencing Center for Infectious Disease"/>
            <person name="Wu L."/>
            <person name="Ma J."/>
        </authorList>
    </citation>
    <scope>NUCLEOTIDE SEQUENCE [LARGE SCALE GENOMIC DNA]</scope>
    <source>
        <strain evidence="8">TBRC 1276</strain>
    </source>
</reference>
<organism evidence="7 8">
    <name type="scientific">Nonomuraea purpurea</name>
    <dbReference type="NCBI Taxonomy" id="1849276"/>
    <lineage>
        <taxon>Bacteria</taxon>
        <taxon>Bacillati</taxon>
        <taxon>Actinomycetota</taxon>
        <taxon>Actinomycetes</taxon>
        <taxon>Streptosporangiales</taxon>
        <taxon>Streptosporangiaceae</taxon>
        <taxon>Nonomuraea</taxon>
    </lineage>
</organism>
<feature type="compositionally biased region" description="Basic residues" evidence="5">
    <location>
        <begin position="185"/>
        <end position="194"/>
    </location>
</feature>
<gene>
    <name evidence="7" type="ORF">ACFOY2_23410</name>
</gene>
<dbReference type="InterPro" id="IPR013325">
    <property type="entry name" value="RNA_pol_sigma_r2"/>
</dbReference>
<dbReference type="SUPFAM" id="SSF88659">
    <property type="entry name" value="Sigma3 and sigma4 domains of RNA polymerase sigma factors"/>
    <property type="match status" value="1"/>
</dbReference>
<comment type="caution">
    <text evidence="7">The sequence shown here is derived from an EMBL/GenBank/DDBJ whole genome shotgun (WGS) entry which is preliminary data.</text>
</comment>
<dbReference type="InterPro" id="IPR013249">
    <property type="entry name" value="RNA_pol_sigma70_r4_t2"/>
</dbReference>
<protein>
    <submittedName>
        <fullName evidence="7">Sigma factor-like helix-turn-helix DNA-binding protein</fullName>
    </submittedName>
</protein>
<keyword evidence="8" id="KW-1185">Reference proteome</keyword>
<keyword evidence="4" id="KW-0804">Transcription</keyword>
<evidence type="ECO:0000256" key="1">
    <source>
        <dbReference type="ARBA" id="ARBA00010641"/>
    </source>
</evidence>
<dbReference type="SUPFAM" id="SSF88946">
    <property type="entry name" value="Sigma2 domain of RNA polymerase sigma factors"/>
    <property type="match status" value="1"/>
</dbReference>
<dbReference type="PANTHER" id="PTHR30173:SF36">
    <property type="entry name" value="ECF RNA POLYMERASE SIGMA FACTOR SIGJ"/>
    <property type="match status" value="1"/>
</dbReference>
<sequence>MGVGDPSDRTGEEWRGQDDEDDAAAQAFRQHENLLYSMAHSMLGDHDEAQAVVRETRAHWLAQSSAHPSRSPTGLVRLATVLALARLRTAQSNGESHLGPWLPEPLRDEPELVLAESVSAGISAVFDVLDADKRIVFLLRHAFGLPYADIAAMIGRPERNVRQLDTEAQARVRCEVWPPRYGQPPRKRRAHRRPGSPAEES</sequence>
<comment type="similarity">
    <text evidence="1">Belongs to the sigma-70 factor family. ECF subfamily.</text>
</comment>
<evidence type="ECO:0000256" key="2">
    <source>
        <dbReference type="ARBA" id="ARBA00023015"/>
    </source>
</evidence>
<feature type="compositionally biased region" description="Basic and acidic residues" evidence="5">
    <location>
        <begin position="1"/>
        <end position="17"/>
    </location>
</feature>
<evidence type="ECO:0000313" key="8">
    <source>
        <dbReference type="Proteomes" id="UP001595851"/>
    </source>
</evidence>
<dbReference type="PANTHER" id="PTHR30173">
    <property type="entry name" value="SIGMA 19 FACTOR"/>
    <property type="match status" value="1"/>
</dbReference>
<dbReference type="EMBL" id="JBHSBI010000011">
    <property type="protein sequence ID" value="MFC4010195.1"/>
    <property type="molecule type" value="Genomic_DNA"/>
</dbReference>
<dbReference type="InterPro" id="IPR052704">
    <property type="entry name" value="ECF_Sigma-70_Domain"/>
</dbReference>
<dbReference type="Proteomes" id="UP001595851">
    <property type="component" value="Unassembled WGS sequence"/>
</dbReference>
<dbReference type="InterPro" id="IPR013324">
    <property type="entry name" value="RNA_pol_sigma_r3/r4-like"/>
</dbReference>
<evidence type="ECO:0000256" key="3">
    <source>
        <dbReference type="ARBA" id="ARBA00023082"/>
    </source>
</evidence>
<dbReference type="RefSeq" id="WP_379530211.1">
    <property type="nucleotide sequence ID" value="NZ_JBHSBI010000011.1"/>
</dbReference>
<evidence type="ECO:0000313" key="7">
    <source>
        <dbReference type="EMBL" id="MFC4010195.1"/>
    </source>
</evidence>
<proteinExistence type="inferred from homology"/>
<dbReference type="Pfam" id="PF08281">
    <property type="entry name" value="Sigma70_r4_2"/>
    <property type="match status" value="1"/>
</dbReference>
<name>A0ABV8GAZ8_9ACTN</name>
<evidence type="ECO:0000259" key="6">
    <source>
        <dbReference type="Pfam" id="PF08281"/>
    </source>
</evidence>